<name>A0ABT8NA33_9BACL</name>
<organism evidence="2 3">
    <name type="scientific">Planococcus shenhongbingii</name>
    <dbReference type="NCBI Taxonomy" id="3058398"/>
    <lineage>
        <taxon>Bacteria</taxon>
        <taxon>Bacillati</taxon>
        <taxon>Bacillota</taxon>
        <taxon>Bacilli</taxon>
        <taxon>Bacillales</taxon>
        <taxon>Caryophanaceae</taxon>
        <taxon>Planococcus</taxon>
    </lineage>
</organism>
<sequence>MKKLSGLVIAALLLSGCGTAVKETSGGTTNSGSGNHVSASEVGAVDPEGLQVYMPEQGLVKNFEVDTFEVVREVKQVEENKALEIITFGDVKTVQISEWTESTMDMLLETSELTGVKDLSLEGLVPMESPVSMINEANQAEGEWQITGTSETLETPAGTFEDVLVITQTLKSDTSDQVTAISNYYAPSLGLIQEQTTVTNGDNVHESKMELVSYE</sequence>
<protein>
    <recommendedName>
        <fullName evidence="4">Lipoprotein</fullName>
    </recommendedName>
</protein>
<accession>A0ABT8NA33</accession>
<gene>
    <name evidence="2" type="ORF">QWY13_04345</name>
</gene>
<feature type="signal peptide" evidence="1">
    <location>
        <begin position="1"/>
        <end position="22"/>
    </location>
</feature>
<dbReference type="EMBL" id="JAUJWU010000001">
    <property type="protein sequence ID" value="MDN7244716.1"/>
    <property type="molecule type" value="Genomic_DNA"/>
</dbReference>
<dbReference type="Gene3D" id="2.40.360.20">
    <property type="match status" value="1"/>
</dbReference>
<comment type="caution">
    <text evidence="2">The sequence shown here is derived from an EMBL/GenBank/DDBJ whole genome shotgun (WGS) entry which is preliminary data.</text>
</comment>
<evidence type="ECO:0000313" key="2">
    <source>
        <dbReference type="EMBL" id="MDN7244716.1"/>
    </source>
</evidence>
<keyword evidence="3" id="KW-1185">Reference proteome</keyword>
<dbReference type="Proteomes" id="UP001172142">
    <property type="component" value="Unassembled WGS sequence"/>
</dbReference>
<proteinExistence type="predicted"/>
<dbReference type="RefSeq" id="WP_301855211.1">
    <property type="nucleotide sequence ID" value="NZ_JAUJWU010000001.1"/>
</dbReference>
<reference evidence="2 3" key="1">
    <citation type="submission" date="2023-07" db="EMBL/GenBank/DDBJ databases">
        <title>Novel species in genus Planococcus.</title>
        <authorList>
            <person name="Ning S."/>
        </authorList>
    </citation>
    <scope>NUCLEOTIDE SEQUENCE [LARGE SCALE GENOMIC DNA]</scope>
    <source>
        <strain evidence="2 3">N017</strain>
    </source>
</reference>
<evidence type="ECO:0000256" key="1">
    <source>
        <dbReference type="SAM" id="SignalP"/>
    </source>
</evidence>
<keyword evidence="1" id="KW-0732">Signal</keyword>
<feature type="chain" id="PRO_5047178072" description="Lipoprotein" evidence="1">
    <location>
        <begin position="23"/>
        <end position="215"/>
    </location>
</feature>
<evidence type="ECO:0008006" key="4">
    <source>
        <dbReference type="Google" id="ProtNLM"/>
    </source>
</evidence>
<dbReference type="PROSITE" id="PS51257">
    <property type="entry name" value="PROKAR_LIPOPROTEIN"/>
    <property type="match status" value="1"/>
</dbReference>
<evidence type="ECO:0000313" key="3">
    <source>
        <dbReference type="Proteomes" id="UP001172142"/>
    </source>
</evidence>